<dbReference type="Gene3D" id="2.40.290.10">
    <property type="match status" value="1"/>
</dbReference>
<dbReference type="GO" id="GO:0006303">
    <property type="term" value="P:double-strand break repair via nonhomologous end joining"/>
    <property type="evidence" value="ECO:0007669"/>
    <property type="project" value="InterPro"/>
</dbReference>
<keyword evidence="10" id="KW-0539">Nucleus</keyword>
<dbReference type="GO" id="GO:0042162">
    <property type="term" value="F:telomeric DNA binding"/>
    <property type="evidence" value="ECO:0007669"/>
    <property type="project" value="TreeGrafter"/>
</dbReference>
<dbReference type="GO" id="GO:0004386">
    <property type="term" value="F:helicase activity"/>
    <property type="evidence" value="ECO:0007669"/>
    <property type="project" value="UniProtKB-KW"/>
</dbReference>
<evidence type="ECO:0000259" key="11">
    <source>
        <dbReference type="SMART" id="SM00559"/>
    </source>
</evidence>
<sequence length="733" mass="85158">MAYNKEYMIFVLDVRQSTPEDFKQKSIKCCSEIMKRKICTAKKDYMSFVLVGTQRTFNDVNTNVCHDGYLNVTQYAGEMEIPSWQLLMNFYQFVNETATDKGEWLDALVVAFSMLKAGSENKKVQRLRLVLFYDFNDGINSYDCFEDVTKSLLEHNVDLIVVSPNIAYIDNEANDFLPQAIFNSGKRSQQQVENEKYALRLVPECNAKLSNLKQAEFFISKSDNKRPWTWNSELRIGTKINIRITGIIAAKNECTIKLKKVWNEDDEVLTREWGYSINGNRITPNEDDLMEGYMLGGTPIPYDESANDDKIKLPTGLTFMGFIPRKSVYDEYYSGDTVYMIIHKRDDTRSAKIINALVRVLLKAERAILCWKVYSEKFNRPKMVILMPNEIKDDSPASFYMYDLAYYEQYHFFEFPKLASKKSECSKEQLDAIDNLIDSMDLTIETKDSQTPRETLEKDLLPFNNLPHIFEKNFMDLMERKILCKASEDDEFFEEILKDKNFAEIFWKVPEQIEEKAKDAAKEVKRVFPLKISNDWLEKAKAEEKIKMARLTQTLDEEASTSASQLSFDHVRSAAPAEDFELLLKACVFPIKNSTQRDVKFNHYASQMRAVIRDLIFKPKSFGEINVDKIVAALNVYRKRCFIFNAFDDYNTWISSIKTEIVNRRMAKFWHEVIVRHELGLCFIGETSLDEQIKEKEFYSLEFSDSEVSASNVDAARMEMDDSDMDNLLANLP</sequence>
<dbReference type="Gene3D" id="3.40.50.410">
    <property type="entry name" value="von Willebrand factor, type A domain"/>
    <property type="match status" value="1"/>
</dbReference>
<keyword evidence="9" id="KW-0234">DNA repair</keyword>
<dbReference type="PANTHER" id="PTHR12604">
    <property type="entry name" value="KU AUTOANTIGEN DNA HELICASE"/>
    <property type="match status" value="1"/>
</dbReference>
<dbReference type="GO" id="GO:0043564">
    <property type="term" value="C:Ku70:Ku80 complex"/>
    <property type="evidence" value="ECO:0007669"/>
    <property type="project" value="TreeGrafter"/>
</dbReference>
<dbReference type="Gene3D" id="1.10.1600.10">
    <property type="match status" value="1"/>
</dbReference>
<evidence type="ECO:0000256" key="1">
    <source>
        <dbReference type="ARBA" id="ARBA00004123"/>
    </source>
</evidence>
<name>A0A0L0CLB3_LUCCU</name>
<dbReference type="AlphaFoldDB" id="A0A0L0CLB3"/>
<keyword evidence="2" id="KW-0547">Nucleotide-binding</keyword>
<evidence type="ECO:0000256" key="7">
    <source>
        <dbReference type="ARBA" id="ARBA00023125"/>
    </source>
</evidence>
<dbReference type="InterPro" id="IPR005161">
    <property type="entry name" value="Ku_N"/>
</dbReference>
<evidence type="ECO:0000256" key="2">
    <source>
        <dbReference type="ARBA" id="ARBA00022741"/>
    </source>
</evidence>
<dbReference type="GO" id="GO:0003690">
    <property type="term" value="F:double-stranded DNA binding"/>
    <property type="evidence" value="ECO:0007669"/>
    <property type="project" value="TreeGrafter"/>
</dbReference>
<dbReference type="InterPro" id="IPR036465">
    <property type="entry name" value="vWFA_dom_sf"/>
</dbReference>
<dbReference type="SUPFAM" id="SSF101420">
    <property type="entry name" value="C-terminal domain of Ku80"/>
    <property type="match status" value="1"/>
</dbReference>
<organism evidence="12 13">
    <name type="scientific">Lucilia cuprina</name>
    <name type="common">Green bottle fly</name>
    <name type="synonym">Australian sheep blowfly</name>
    <dbReference type="NCBI Taxonomy" id="7375"/>
    <lineage>
        <taxon>Eukaryota</taxon>
        <taxon>Metazoa</taxon>
        <taxon>Ecdysozoa</taxon>
        <taxon>Arthropoda</taxon>
        <taxon>Hexapoda</taxon>
        <taxon>Insecta</taxon>
        <taxon>Pterygota</taxon>
        <taxon>Neoptera</taxon>
        <taxon>Endopterygota</taxon>
        <taxon>Diptera</taxon>
        <taxon>Brachycera</taxon>
        <taxon>Muscomorpha</taxon>
        <taxon>Oestroidea</taxon>
        <taxon>Calliphoridae</taxon>
        <taxon>Luciliinae</taxon>
        <taxon>Lucilia</taxon>
    </lineage>
</organism>
<dbReference type="Pfam" id="PF08785">
    <property type="entry name" value="Ku_PK_bind"/>
    <property type="match status" value="1"/>
</dbReference>
<dbReference type="SUPFAM" id="SSF53300">
    <property type="entry name" value="vWA-like"/>
    <property type="match status" value="1"/>
</dbReference>
<dbReference type="Gene3D" id="1.25.40.240">
    <property type="entry name" value="Ku, C-terminal domain"/>
    <property type="match status" value="1"/>
</dbReference>
<dbReference type="OMA" id="MASNKEC"/>
<comment type="caution">
    <text evidence="12">The sequence shown here is derived from an EMBL/GenBank/DDBJ whole genome shotgun (WGS) entry which is preliminary data.</text>
</comment>
<dbReference type="Pfam" id="PF02735">
    <property type="entry name" value="Ku"/>
    <property type="match status" value="1"/>
</dbReference>
<keyword evidence="4" id="KW-0378">Hydrolase</keyword>
<evidence type="ECO:0000256" key="10">
    <source>
        <dbReference type="ARBA" id="ARBA00023242"/>
    </source>
</evidence>
<evidence type="ECO:0000256" key="8">
    <source>
        <dbReference type="ARBA" id="ARBA00023172"/>
    </source>
</evidence>
<dbReference type="GO" id="GO:0005524">
    <property type="term" value="F:ATP binding"/>
    <property type="evidence" value="ECO:0007669"/>
    <property type="project" value="UniProtKB-KW"/>
</dbReference>
<dbReference type="InterPro" id="IPR014893">
    <property type="entry name" value="Ku_PK_bind"/>
</dbReference>
<keyword evidence="5" id="KW-0347">Helicase</keyword>
<dbReference type="InterPro" id="IPR006164">
    <property type="entry name" value="DNA_bd_Ku70/Ku80"/>
</dbReference>
<protein>
    <recommendedName>
        <fullName evidence="11">Ku domain-containing protein</fullName>
    </recommendedName>
</protein>
<keyword evidence="13" id="KW-1185">Reference proteome</keyword>
<dbReference type="EMBL" id="JRES01000243">
    <property type="protein sequence ID" value="KNC33022.1"/>
    <property type="molecule type" value="Genomic_DNA"/>
</dbReference>
<dbReference type="Proteomes" id="UP000037069">
    <property type="component" value="Unassembled WGS sequence"/>
</dbReference>
<dbReference type="SUPFAM" id="SSF100939">
    <property type="entry name" value="SPOC domain-like"/>
    <property type="match status" value="1"/>
</dbReference>
<feature type="domain" description="Ku" evidence="11">
    <location>
        <begin position="281"/>
        <end position="421"/>
    </location>
</feature>
<gene>
    <name evidence="12" type="ORF">FF38_03895</name>
</gene>
<proteinExistence type="predicted"/>
<accession>A0A0L0CLB3</accession>
<dbReference type="GO" id="GO:0000723">
    <property type="term" value="P:telomere maintenance"/>
    <property type="evidence" value="ECO:0007669"/>
    <property type="project" value="TreeGrafter"/>
</dbReference>
<evidence type="ECO:0000256" key="9">
    <source>
        <dbReference type="ARBA" id="ARBA00023204"/>
    </source>
</evidence>
<dbReference type="InterPro" id="IPR036494">
    <property type="entry name" value="Ku_C_sf"/>
</dbReference>
<dbReference type="PANTHER" id="PTHR12604:SF4">
    <property type="entry name" value="X-RAY REPAIR CROSS-COMPLEMENTING PROTEIN 5"/>
    <property type="match status" value="1"/>
</dbReference>
<comment type="subcellular location">
    <subcellularLocation>
        <location evidence="1">Nucleus</location>
    </subcellularLocation>
</comment>
<dbReference type="OrthoDB" id="30826at2759"/>
<dbReference type="InterPro" id="IPR016194">
    <property type="entry name" value="SPOC-like_C_dom_sf"/>
</dbReference>
<keyword evidence="3" id="KW-0227">DNA damage</keyword>
<evidence type="ECO:0000256" key="3">
    <source>
        <dbReference type="ARBA" id="ARBA00022763"/>
    </source>
</evidence>
<keyword evidence="7" id="KW-0238">DNA-binding</keyword>
<dbReference type="GO" id="GO:0016787">
    <property type="term" value="F:hydrolase activity"/>
    <property type="evidence" value="ECO:0007669"/>
    <property type="project" value="UniProtKB-KW"/>
</dbReference>
<evidence type="ECO:0000256" key="5">
    <source>
        <dbReference type="ARBA" id="ARBA00022806"/>
    </source>
</evidence>
<dbReference type="Pfam" id="PF03731">
    <property type="entry name" value="Ku_N"/>
    <property type="match status" value="1"/>
</dbReference>
<keyword evidence="8" id="KW-0233">DNA recombination</keyword>
<dbReference type="SMART" id="SM00559">
    <property type="entry name" value="Ku78"/>
    <property type="match status" value="1"/>
</dbReference>
<dbReference type="GO" id="GO:0006310">
    <property type="term" value="P:DNA recombination"/>
    <property type="evidence" value="ECO:0007669"/>
    <property type="project" value="UniProtKB-KW"/>
</dbReference>
<dbReference type="STRING" id="7375.A0A0L0CLB3"/>
<evidence type="ECO:0000313" key="13">
    <source>
        <dbReference type="Proteomes" id="UP000037069"/>
    </source>
</evidence>
<evidence type="ECO:0000256" key="6">
    <source>
        <dbReference type="ARBA" id="ARBA00022840"/>
    </source>
</evidence>
<keyword evidence="6" id="KW-0067">ATP-binding</keyword>
<evidence type="ECO:0000313" key="12">
    <source>
        <dbReference type="EMBL" id="KNC33022.1"/>
    </source>
</evidence>
<reference evidence="12 13" key="1">
    <citation type="journal article" date="2015" name="Nat. Commun.">
        <title>Lucilia cuprina genome unlocks parasitic fly biology to underpin future interventions.</title>
        <authorList>
            <person name="Anstead C.A."/>
            <person name="Korhonen P.K."/>
            <person name="Young N.D."/>
            <person name="Hall R.S."/>
            <person name="Jex A.R."/>
            <person name="Murali S.C."/>
            <person name="Hughes D.S."/>
            <person name="Lee S.F."/>
            <person name="Perry T."/>
            <person name="Stroehlein A.J."/>
            <person name="Ansell B.R."/>
            <person name="Breugelmans B."/>
            <person name="Hofmann A."/>
            <person name="Qu J."/>
            <person name="Dugan S."/>
            <person name="Lee S.L."/>
            <person name="Chao H."/>
            <person name="Dinh H."/>
            <person name="Han Y."/>
            <person name="Doddapaneni H.V."/>
            <person name="Worley K.C."/>
            <person name="Muzny D.M."/>
            <person name="Ioannidis P."/>
            <person name="Waterhouse R.M."/>
            <person name="Zdobnov E.M."/>
            <person name="James P.J."/>
            <person name="Bagnall N.H."/>
            <person name="Kotze A.C."/>
            <person name="Gibbs R.A."/>
            <person name="Richards S."/>
            <person name="Batterham P."/>
            <person name="Gasser R.B."/>
        </authorList>
    </citation>
    <scope>NUCLEOTIDE SEQUENCE [LARGE SCALE GENOMIC DNA]</scope>
    <source>
        <strain evidence="12 13">LS</strain>
        <tissue evidence="12">Full body</tissue>
    </source>
</reference>
<evidence type="ECO:0000256" key="4">
    <source>
        <dbReference type="ARBA" id="ARBA00022801"/>
    </source>
</evidence>